<sequence>MQDLIYIITLVSIGYLLGSLNTALIVSKLYGINIREHGSKTAGLTNTYRVMGKVAAFYVLLGDVLKGVIASVIGLAIGMFFFTDPFMHSVSLLAAGVGAIIGHNWPLYFNFKGGKGALTSFAVLCMADWKIGLICITIFILITLTTRYVSLATITATTIAAILSCLPVFDHTPYFSLLICVMALVIIIKHRSNIKRLLKGQENRISV</sequence>
<dbReference type="SMART" id="SM01207">
    <property type="entry name" value="G3P_acyltransf"/>
    <property type="match status" value="1"/>
</dbReference>
<organism evidence="11 12">
    <name type="scientific">Jeotgalicoccus meleagridis</name>
    <dbReference type="NCBI Taxonomy" id="2759181"/>
    <lineage>
        <taxon>Bacteria</taxon>
        <taxon>Bacillati</taxon>
        <taxon>Bacillota</taxon>
        <taxon>Bacilli</taxon>
        <taxon>Bacillales</taxon>
        <taxon>Staphylococcaceae</taxon>
        <taxon>Jeotgalicoccus</taxon>
    </lineage>
</organism>
<keyword evidence="12" id="KW-1185">Reference proteome</keyword>
<name>A0A6V7R406_9STAP</name>
<evidence type="ECO:0000256" key="7">
    <source>
        <dbReference type="ARBA" id="ARBA00023136"/>
    </source>
</evidence>
<dbReference type="PANTHER" id="PTHR30309">
    <property type="entry name" value="INNER MEMBRANE PROTEIN YGIH"/>
    <property type="match status" value="1"/>
</dbReference>
<evidence type="ECO:0000256" key="1">
    <source>
        <dbReference type="ARBA" id="ARBA00022475"/>
    </source>
</evidence>
<feature type="transmembrane region" description="Helical" evidence="10">
    <location>
        <begin position="88"/>
        <end position="109"/>
    </location>
</feature>
<comment type="subcellular location">
    <subcellularLocation>
        <location evidence="10">Cell membrane</location>
        <topology evidence="10">Multi-pass membrane protein</topology>
    </subcellularLocation>
</comment>
<keyword evidence="6 10" id="KW-0443">Lipid metabolism</keyword>
<evidence type="ECO:0000256" key="4">
    <source>
        <dbReference type="ARBA" id="ARBA00022692"/>
    </source>
</evidence>
<feature type="transmembrane region" description="Helical" evidence="10">
    <location>
        <begin position="174"/>
        <end position="192"/>
    </location>
</feature>
<evidence type="ECO:0000313" key="11">
    <source>
        <dbReference type="EMBL" id="CAD2071785.1"/>
    </source>
</evidence>
<dbReference type="AlphaFoldDB" id="A0A6V7R406"/>
<gene>
    <name evidence="11" type="primary">plsY_1</name>
    <name evidence="10" type="synonym">plsY</name>
    <name evidence="11" type="ORF">JEODO184_00406</name>
</gene>
<dbReference type="HAMAP" id="MF_01043">
    <property type="entry name" value="PlsY"/>
    <property type="match status" value="1"/>
</dbReference>
<evidence type="ECO:0000256" key="8">
    <source>
        <dbReference type="ARBA" id="ARBA00023209"/>
    </source>
</evidence>
<keyword evidence="3 10" id="KW-0808">Transferase</keyword>
<keyword evidence="5 10" id="KW-1133">Transmembrane helix</keyword>
<keyword evidence="4 10" id="KW-0812">Transmembrane</keyword>
<comment type="pathway">
    <text evidence="10">Lipid metabolism; phospholipid metabolism.</text>
</comment>
<evidence type="ECO:0000256" key="6">
    <source>
        <dbReference type="ARBA" id="ARBA00023098"/>
    </source>
</evidence>
<dbReference type="EC" id="2.3.1.275" evidence="10"/>
<dbReference type="Proteomes" id="UP000589351">
    <property type="component" value="Unassembled WGS sequence"/>
</dbReference>
<evidence type="ECO:0000256" key="5">
    <source>
        <dbReference type="ARBA" id="ARBA00022989"/>
    </source>
</evidence>
<dbReference type="InterPro" id="IPR003811">
    <property type="entry name" value="G3P_acylTferase_PlsY"/>
</dbReference>
<keyword evidence="8 10" id="KW-0594">Phospholipid biosynthesis</keyword>
<keyword evidence="7 10" id="KW-0472">Membrane</keyword>
<dbReference type="Pfam" id="PF02660">
    <property type="entry name" value="G3P_acyltransf"/>
    <property type="match status" value="1"/>
</dbReference>
<feature type="transmembrane region" description="Helical" evidence="10">
    <location>
        <begin position="55"/>
        <end position="82"/>
    </location>
</feature>
<comment type="similarity">
    <text evidence="10">Belongs to the PlsY family.</text>
</comment>
<dbReference type="EMBL" id="CAJEWD010000003">
    <property type="protein sequence ID" value="CAD2071785.1"/>
    <property type="molecule type" value="Genomic_DNA"/>
</dbReference>
<keyword evidence="11" id="KW-0012">Acyltransferase</keyword>
<feature type="transmembrane region" description="Helical" evidence="10">
    <location>
        <begin position="121"/>
        <end position="142"/>
    </location>
</feature>
<evidence type="ECO:0000256" key="10">
    <source>
        <dbReference type="HAMAP-Rule" id="MF_01043"/>
    </source>
</evidence>
<evidence type="ECO:0000256" key="9">
    <source>
        <dbReference type="ARBA" id="ARBA00023264"/>
    </source>
</evidence>
<evidence type="ECO:0000313" key="12">
    <source>
        <dbReference type="Proteomes" id="UP000589351"/>
    </source>
</evidence>
<comment type="subunit">
    <text evidence="10">Probably interacts with PlsX.</text>
</comment>
<evidence type="ECO:0000256" key="2">
    <source>
        <dbReference type="ARBA" id="ARBA00022516"/>
    </source>
</evidence>
<evidence type="ECO:0000256" key="3">
    <source>
        <dbReference type="ARBA" id="ARBA00022679"/>
    </source>
</evidence>
<keyword evidence="9 10" id="KW-1208">Phospholipid metabolism</keyword>
<dbReference type="GO" id="GO:0005886">
    <property type="term" value="C:plasma membrane"/>
    <property type="evidence" value="ECO:0007669"/>
    <property type="project" value="UniProtKB-SubCell"/>
</dbReference>
<accession>A0A6V7R406</accession>
<comment type="caution">
    <text evidence="11">The sequence shown here is derived from an EMBL/GenBank/DDBJ whole genome shotgun (WGS) entry which is preliminary data.</text>
</comment>
<dbReference type="NCBIfam" id="TIGR00023">
    <property type="entry name" value="glycerol-3-phosphate 1-O-acyltransferase PlsY"/>
    <property type="match status" value="1"/>
</dbReference>
<dbReference type="UniPathway" id="UPA00085"/>
<keyword evidence="2 10" id="KW-0444">Lipid biosynthesis</keyword>
<reference evidence="11 12" key="1">
    <citation type="submission" date="2020-07" db="EMBL/GenBank/DDBJ databases">
        <authorList>
            <person name="Criscuolo A."/>
        </authorList>
    </citation>
    <scope>NUCLEOTIDE SEQUENCE [LARGE SCALE GENOMIC DNA]</scope>
    <source>
        <strain evidence="11">CIP111649</strain>
    </source>
</reference>
<keyword evidence="1 10" id="KW-1003">Cell membrane</keyword>
<dbReference type="GO" id="GO:0043772">
    <property type="term" value="F:acyl-phosphate glycerol-3-phosphate acyltransferase activity"/>
    <property type="evidence" value="ECO:0007669"/>
    <property type="project" value="UniProtKB-UniRule"/>
</dbReference>
<comment type="catalytic activity">
    <reaction evidence="10">
        <text>an acyl phosphate + sn-glycerol 3-phosphate = a 1-acyl-sn-glycero-3-phosphate + phosphate</text>
        <dbReference type="Rhea" id="RHEA:34075"/>
        <dbReference type="ChEBI" id="CHEBI:43474"/>
        <dbReference type="ChEBI" id="CHEBI:57597"/>
        <dbReference type="ChEBI" id="CHEBI:57970"/>
        <dbReference type="ChEBI" id="CHEBI:59918"/>
        <dbReference type="EC" id="2.3.1.275"/>
    </reaction>
</comment>
<dbReference type="PANTHER" id="PTHR30309:SF0">
    <property type="entry name" value="GLYCEROL-3-PHOSPHATE ACYLTRANSFERASE-RELATED"/>
    <property type="match status" value="1"/>
</dbReference>
<comment type="function">
    <text evidence="10">Catalyzes the transfer of an acyl group from acyl-phosphate (acyl-PO(4)) to glycerol-3-phosphate (G3P) to form lysophosphatidic acid (LPA). This enzyme utilizes acyl-phosphate as fatty acyl donor, but not acyl-CoA or acyl-ACP.</text>
</comment>
<dbReference type="GO" id="GO:0008654">
    <property type="term" value="P:phospholipid biosynthetic process"/>
    <property type="evidence" value="ECO:0007669"/>
    <property type="project" value="UniProtKB-UniRule"/>
</dbReference>
<dbReference type="RefSeq" id="WP_185124950.1">
    <property type="nucleotide sequence ID" value="NZ_CAJEWD010000003.1"/>
</dbReference>
<feature type="transmembrane region" description="Helical" evidence="10">
    <location>
        <begin position="6"/>
        <end position="26"/>
    </location>
</feature>
<protein>
    <recommendedName>
        <fullName evidence="10">Glycerol-3-phosphate acyltransferase</fullName>
    </recommendedName>
    <alternativeName>
        <fullName evidence="10">Acyl-PO4 G3P acyltransferase</fullName>
    </alternativeName>
    <alternativeName>
        <fullName evidence="10">Acyl-phosphate--glycerol-3-phosphate acyltransferase</fullName>
    </alternativeName>
    <alternativeName>
        <fullName evidence="10">G3P acyltransferase</fullName>
        <shortName evidence="10">GPAT</shortName>
        <ecNumber evidence="10">2.3.1.275</ecNumber>
    </alternativeName>
    <alternativeName>
        <fullName evidence="10">Lysophosphatidic acid synthase</fullName>
        <shortName evidence="10">LPA synthase</shortName>
    </alternativeName>
</protein>
<proteinExistence type="inferred from homology"/>